<keyword evidence="1" id="KW-0812">Transmembrane</keyword>
<feature type="transmembrane region" description="Helical" evidence="1">
    <location>
        <begin position="118"/>
        <end position="140"/>
    </location>
</feature>
<reference evidence="2 3" key="1">
    <citation type="journal article" date="2021" name="ISME Commun">
        <title>Automated analysis of genomic sequences facilitates high-throughput and comprehensive description of bacteria.</title>
        <authorList>
            <person name="Hitch T.C.A."/>
        </authorList>
    </citation>
    <scope>NUCLEOTIDE SEQUENCE [LARGE SCALE GENOMIC DNA]</scope>
    <source>
        <strain evidence="2 3">Sanger_19</strain>
    </source>
</reference>
<comment type="caution">
    <text evidence="2">The sequence shown here is derived from an EMBL/GenBank/DDBJ whole genome shotgun (WGS) entry which is preliminary data.</text>
</comment>
<feature type="transmembrane region" description="Helical" evidence="1">
    <location>
        <begin position="95"/>
        <end position="111"/>
    </location>
</feature>
<feature type="transmembrane region" description="Helical" evidence="1">
    <location>
        <begin position="280"/>
        <end position="299"/>
    </location>
</feature>
<feature type="transmembrane region" description="Helical" evidence="1">
    <location>
        <begin position="32"/>
        <end position="51"/>
    </location>
</feature>
<dbReference type="Pfam" id="PF05857">
    <property type="entry name" value="TraX"/>
    <property type="match status" value="1"/>
</dbReference>
<dbReference type="EMBL" id="JAOQKI010000001">
    <property type="protein sequence ID" value="MCU6715658.1"/>
    <property type="molecule type" value="Genomic_DNA"/>
</dbReference>
<evidence type="ECO:0000256" key="1">
    <source>
        <dbReference type="SAM" id="Phobius"/>
    </source>
</evidence>
<evidence type="ECO:0000313" key="3">
    <source>
        <dbReference type="Proteomes" id="UP001209666"/>
    </source>
</evidence>
<evidence type="ECO:0000313" key="2">
    <source>
        <dbReference type="EMBL" id="MCU6715658.1"/>
    </source>
</evidence>
<name>A0ABT2S9D2_9FIRM</name>
<gene>
    <name evidence="2" type="ORF">OCV43_00015</name>
</gene>
<feature type="transmembrane region" description="Helical" evidence="1">
    <location>
        <begin position="58"/>
        <end position="75"/>
    </location>
</feature>
<sequence>MNIFTIKIIALILMLMDHIGEFFPDSPIWFRWLGRLAAPLFFYALAVGFHHTRNRKKYLLRLYLANVGMVFFNQIMRMLQRKLDYVAYEPTNHNIFTTLFCAGVLICIWESRKEKKKFFTYIGIYIFWQAMVMGLAVLAEAFDYVWRSNTLLQTVLQTDYIFPLLGGIWDVEGGVFFIALGVCLYCAVEDRWKLTLYYILFCGTYLLMCEGDILYRIMNRFSFWGYHKLADIIYVGSWSTGIPLGTSDLSLLTEFYQWMMIGALPIMLACNGKRGKSLKWLFYAAYPLQFLVLYGISYYK</sequence>
<dbReference type="Proteomes" id="UP001209666">
    <property type="component" value="Unassembled WGS sequence"/>
</dbReference>
<protein>
    <submittedName>
        <fullName evidence="2">Conjugal transfer protein TraX</fullName>
    </submittedName>
</protein>
<dbReference type="RefSeq" id="WP_262623100.1">
    <property type="nucleotide sequence ID" value="NZ_JAOQKI010000001.1"/>
</dbReference>
<keyword evidence="3" id="KW-1185">Reference proteome</keyword>
<proteinExistence type="predicted"/>
<accession>A0ABT2S9D2</accession>
<feature type="transmembrane region" description="Helical" evidence="1">
    <location>
        <begin position="195"/>
        <end position="218"/>
    </location>
</feature>
<feature type="transmembrane region" description="Helical" evidence="1">
    <location>
        <begin position="255"/>
        <end position="273"/>
    </location>
</feature>
<organism evidence="2 3">
    <name type="scientific">Roseburia amylophila</name>
    <dbReference type="NCBI Taxonomy" id="2981794"/>
    <lineage>
        <taxon>Bacteria</taxon>
        <taxon>Bacillati</taxon>
        <taxon>Bacillota</taxon>
        <taxon>Clostridia</taxon>
        <taxon>Lachnospirales</taxon>
        <taxon>Lachnospiraceae</taxon>
        <taxon>Roseburia</taxon>
    </lineage>
</organism>
<keyword evidence="1" id="KW-0472">Membrane</keyword>
<keyword evidence="1" id="KW-1133">Transmembrane helix</keyword>
<dbReference type="InterPro" id="IPR008875">
    <property type="entry name" value="TraX"/>
</dbReference>
<feature type="transmembrane region" description="Helical" evidence="1">
    <location>
        <begin position="160"/>
        <end position="188"/>
    </location>
</feature>